<evidence type="ECO:0000259" key="1">
    <source>
        <dbReference type="Pfam" id="PF22560"/>
    </source>
</evidence>
<proteinExistence type="predicted"/>
<dbReference type="InterPro" id="IPR054339">
    <property type="entry name" value="GMT_wHTH"/>
</dbReference>
<evidence type="ECO:0000313" key="2">
    <source>
        <dbReference type="EMBL" id="SMD44995.1"/>
    </source>
</evidence>
<dbReference type="STRING" id="758820.SAMN00777080_3633"/>
<dbReference type="OrthoDB" id="275124at2"/>
<dbReference type="InterPro" id="IPR031009">
    <property type="entry name" value="Tcm_partner"/>
</dbReference>
<feature type="domain" description="GMT-like wHTH" evidence="1">
    <location>
        <begin position="284"/>
        <end position="346"/>
    </location>
</feature>
<accession>A0A1W2H7W5</accession>
<name>A0A1W2H7W5_9BACT</name>
<dbReference type="Proteomes" id="UP000192333">
    <property type="component" value="Chromosome I"/>
</dbReference>
<dbReference type="EMBL" id="LT838813">
    <property type="protein sequence ID" value="SMD44995.1"/>
    <property type="molecule type" value="Genomic_DNA"/>
</dbReference>
<dbReference type="AlphaFoldDB" id="A0A1W2H7W5"/>
<gene>
    <name evidence="2" type="ORF">SAMN00777080_3633</name>
</gene>
<dbReference type="RefSeq" id="WP_084121758.1">
    <property type="nucleotide sequence ID" value="NZ_LT838813.1"/>
</dbReference>
<reference evidence="3" key="1">
    <citation type="submission" date="2017-04" db="EMBL/GenBank/DDBJ databases">
        <authorList>
            <person name="Varghese N."/>
            <person name="Submissions S."/>
        </authorList>
    </citation>
    <scope>NUCLEOTIDE SEQUENCE [LARGE SCALE GENOMIC DNA]</scope>
    <source>
        <strain evidence="3">DSM 16537</strain>
    </source>
</reference>
<dbReference type="Pfam" id="PF22560">
    <property type="entry name" value="GMT-wHTH"/>
    <property type="match status" value="1"/>
</dbReference>
<dbReference type="NCBIfam" id="TIGR04474">
    <property type="entry name" value="tcm_partner"/>
    <property type="match status" value="1"/>
</dbReference>
<evidence type="ECO:0000313" key="3">
    <source>
        <dbReference type="Proteomes" id="UP000192333"/>
    </source>
</evidence>
<sequence>MKDSQSNMFEHSEVKVRLLNLYIQKYLNILSRAQGIEKVNLYDLFCGEGIYENGGEGSPIIFLKAIREIYYRNQAGKHKIIQVDCVFNDLETWKTEKVKSIVESKKLHYPIFGDLRFRNVDYTDAVPLVVDQISKSKKSKAFVFIDPYGYKDIRASQIKSILETKKAEVLLFLPTHHMFRFEKKGRPKAFMSFIEDLIPEKHWPNSPTGIVFIENLKSAFREYLGDEYFVETFIITRDVNQFFCLFFFTSHIYGFDKMLEAKWEIDSEEGRGWSYKIPDAPNLFSPTKADKVNKLESFFLSFLKEPRSNGEIYQATLHQGFRPTHAVEVLKGLASQNKIIVTSNDGQKIRKGSYYINYSEYCDRPKLISIQLT</sequence>
<keyword evidence="3" id="KW-1185">Reference proteome</keyword>
<organism evidence="2 3">
    <name type="scientific">Aquiflexum balticum DSM 16537</name>
    <dbReference type="NCBI Taxonomy" id="758820"/>
    <lineage>
        <taxon>Bacteria</taxon>
        <taxon>Pseudomonadati</taxon>
        <taxon>Bacteroidota</taxon>
        <taxon>Cytophagia</taxon>
        <taxon>Cytophagales</taxon>
        <taxon>Cyclobacteriaceae</taxon>
        <taxon>Aquiflexum</taxon>
    </lineage>
</organism>
<protein>
    <submittedName>
        <fullName evidence="2">Three-Cys-motif partner protein</fullName>
    </submittedName>
</protein>